<evidence type="ECO:0008006" key="4">
    <source>
        <dbReference type="Google" id="ProtNLM"/>
    </source>
</evidence>
<protein>
    <recommendedName>
        <fullName evidence="4">Membrane protein 6-pyruvoyl-tetrahydropterin synthase-related domain-containing protein</fullName>
    </recommendedName>
</protein>
<feature type="transmembrane region" description="Helical" evidence="1">
    <location>
        <begin position="129"/>
        <end position="149"/>
    </location>
</feature>
<comment type="caution">
    <text evidence="2">The sequence shown here is derived from an EMBL/GenBank/DDBJ whole genome shotgun (WGS) entry which is preliminary data.</text>
</comment>
<feature type="transmembrane region" description="Helical" evidence="1">
    <location>
        <begin position="322"/>
        <end position="340"/>
    </location>
</feature>
<feature type="transmembrane region" description="Helical" evidence="1">
    <location>
        <begin position="161"/>
        <end position="187"/>
    </location>
</feature>
<keyword evidence="1" id="KW-0812">Transmembrane</keyword>
<accession>A0A0R1KIZ4</accession>
<feature type="transmembrane region" description="Helical" evidence="1">
    <location>
        <begin position="289"/>
        <end position="310"/>
    </location>
</feature>
<evidence type="ECO:0000256" key="1">
    <source>
        <dbReference type="SAM" id="Phobius"/>
    </source>
</evidence>
<feature type="transmembrane region" description="Helical" evidence="1">
    <location>
        <begin position="262"/>
        <end position="280"/>
    </location>
</feature>
<dbReference type="PATRIC" id="fig|1423775.4.peg.1373"/>
<sequence length="531" mass="61049">MFLTIRRNFIWNGDDIYYQFQRMQNIIYSIRDAHTIPTISINNFGLIGYGINIFYPWITLITFALISFFITNPITIYYIGIAAFFFASFCISHYAMKSFSGSTKQAVIFAIVYNFSTYRLVELIARSSIAEYLATIFLPLCLLGFYEVVFRDSSKWKTLAVGISFVIFSHVLTTFMLIVLFVLLIICNFKRIDKIRQRAIDLTKSVVTTIFATSIFTVPFIIEETFQKFDVPSPVILKGTSLIGLITDSFKNTSNRAIEGNIYNIGTILLITLVIGILFYKQFDKKYRIIYWISIVSFFVTSSIFPWSWLQHTPIHVIQFPFRILMFTTLFTSMIAAKVIELLGQNYNKRIWYTVAGMFIVINCSLWSISFHKSIDQTLLSRNDLIITNKMIDSGTVPDSYLEQYIPKSAQASFGEIVQHSLMINNKKLYVQPQITPQGNGYQLTSIKRGTVVDLPVTYYSGTSARIDGKKIATSRSKRGSLKWKADHNYKNVTVITNYENKPLYLSITIITILAWIFLLGPSYKDILRKK</sequence>
<evidence type="ECO:0000313" key="2">
    <source>
        <dbReference type="EMBL" id="KRK78983.1"/>
    </source>
</evidence>
<dbReference type="Proteomes" id="UP000051248">
    <property type="component" value="Unassembled WGS sequence"/>
</dbReference>
<proteinExistence type="predicted"/>
<name>A0A0R1KIZ4_9LACO</name>
<dbReference type="eggNOG" id="COG4485">
    <property type="taxonomic scope" value="Bacteria"/>
</dbReference>
<dbReference type="STRING" id="1423775.FD03_GL001343"/>
<feature type="transmembrane region" description="Helical" evidence="1">
    <location>
        <begin position="199"/>
        <end position="222"/>
    </location>
</feature>
<dbReference type="EMBL" id="AZDZ01000019">
    <property type="protein sequence ID" value="KRK78983.1"/>
    <property type="molecule type" value="Genomic_DNA"/>
</dbReference>
<feature type="transmembrane region" description="Helical" evidence="1">
    <location>
        <begin position="352"/>
        <end position="371"/>
    </location>
</feature>
<keyword evidence="1" id="KW-0472">Membrane</keyword>
<reference evidence="2 3" key="1">
    <citation type="journal article" date="2015" name="Genome Announc.">
        <title>Expanding the biotechnology potential of lactobacilli through comparative genomics of 213 strains and associated genera.</title>
        <authorList>
            <person name="Sun Z."/>
            <person name="Harris H.M."/>
            <person name="McCann A."/>
            <person name="Guo C."/>
            <person name="Argimon S."/>
            <person name="Zhang W."/>
            <person name="Yang X."/>
            <person name="Jeffery I.B."/>
            <person name="Cooney J.C."/>
            <person name="Kagawa T.F."/>
            <person name="Liu W."/>
            <person name="Song Y."/>
            <person name="Salvetti E."/>
            <person name="Wrobel A."/>
            <person name="Rasinkangas P."/>
            <person name="Parkhill J."/>
            <person name="Rea M.C."/>
            <person name="O'Sullivan O."/>
            <person name="Ritari J."/>
            <person name="Douillard F.P."/>
            <person name="Paul Ross R."/>
            <person name="Yang R."/>
            <person name="Briner A.E."/>
            <person name="Felis G.E."/>
            <person name="de Vos W.M."/>
            <person name="Barrangou R."/>
            <person name="Klaenhammer T.R."/>
            <person name="Caufield P.W."/>
            <person name="Cui Y."/>
            <person name="Zhang H."/>
            <person name="O'Toole P.W."/>
        </authorList>
    </citation>
    <scope>NUCLEOTIDE SEQUENCE [LARGE SCALE GENOMIC DNA]</scope>
    <source>
        <strain evidence="2 3">DSM 19682</strain>
    </source>
</reference>
<dbReference type="AlphaFoldDB" id="A0A0R1KIZ4"/>
<evidence type="ECO:0000313" key="3">
    <source>
        <dbReference type="Proteomes" id="UP000051248"/>
    </source>
</evidence>
<feature type="transmembrane region" description="Helical" evidence="1">
    <location>
        <begin position="504"/>
        <end position="521"/>
    </location>
</feature>
<organism evidence="2 3">
    <name type="scientific">Companilactobacillus nodensis DSM 19682 = JCM 14932 = NBRC 107160</name>
    <dbReference type="NCBI Taxonomy" id="1423775"/>
    <lineage>
        <taxon>Bacteria</taxon>
        <taxon>Bacillati</taxon>
        <taxon>Bacillota</taxon>
        <taxon>Bacilli</taxon>
        <taxon>Lactobacillales</taxon>
        <taxon>Lactobacillaceae</taxon>
        <taxon>Companilactobacillus</taxon>
    </lineage>
</organism>
<gene>
    <name evidence="2" type="ORF">FD03_GL001343</name>
</gene>
<feature type="transmembrane region" description="Helical" evidence="1">
    <location>
        <begin position="76"/>
        <end position="96"/>
    </location>
</feature>
<keyword evidence="3" id="KW-1185">Reference proteome</keyword>
<keyword evidence="1" id="KW-1133">Transmembrane helix</keyword>
<feature type="transmembrane region" description="Helical" evidence="1">
    <location>
        <begin position="46"/>
        <end position="70"/>
    </location>
</feature>